<evidence type="ECO:0000313" key="3">
    <source>
        <dbReference type="Proteomes" id="UP001162881"/>
    </source>
</evidence>
<dbReference type="EMBL" id="JALHLF010000002">
    <property type="protein sequence ID" value="MCJ2181351.1"/>
    <property type="molecule type" value="Genomic_DNA"/>
</dbReference>
<gene>
    <name evidence="2" type="ORF">MTR62_01320</name>
</gene>
<dbReference type="Proteomes" id="UP001162881">
    <property type="component" value="Unassembled WGS sequence"/>
</dbReference>
<comment type="caution">
    <text evidence="2">The sequence shown here is derived from an EMBL/GenBank/DDBJ whole genome shotgun (WGS) entry which is preliminary data.</text>
</comment>
<keyword evidence="3" id="KW-1185">Reference proteome</keyword>
<name>A0ABT0B929_9SPHN</name>
<evidence type="ECO:0000313" key="2">
    <source>
        <dbReference type="EMBL" id="MCJ2181351.1"/>
    </source>
</evidence>
<feature type="chain" id="PRO_5047017763" evidence="1">
    <location>
        <begin position="22"/>
        <end position="272"/>
    </location>
</feature>
<protein>
    <submittedName>
        <fullName evidence="2">Uncharacterized protein</fullName>
    </submittedName>
</protein>
<evidence type="ECO:0000256" key="1">
    <source>
        <dbReference type="SAM" id="SignalP"/>
    </source>
</evidence>
<dbReference type="RefSeq" id="WP_244016468.1">
    <property type="nucleotide sequence ID" value="NZ_JALHLF010000002.1"/>
</dbReference>
<feature type="signal peptide" evidence="1">
    <location>
        <begin position="1"/>
        <end position="21"/>
    </location>
</feature>
<proteinExistence type="predicted"/>
<accession>A0ABT0B929</accession>
<sequence>MKMFSVACALGLAGISGTALADPMSRETLLELTRMKLGDEAIVAKIEADKVDFDVSTSDMVELKKQGVSSPVIAAAIGNRYHHTIKPSLTSPDPQVPHPAGFYAFYGNRMEKMEATVTTQAKTGGIFGAALTGGIASVSIKATIQNESAKVKMGVQPQFFFFSAESNGDDGGAWASGANTSVNSPAELILTKLTEKQGRREARIGSRNIAGIKTGVMDKDRIPFTYTVIRPGVYLIDVSQALDGGEYGFLYALAGAGSSGALTARIFDFSVH</sequence>
<organism evidence="2 3">
    <name type="scientific">Novosphingobium organovorum</name>
    <dbReference type="NCBI Taxonomy" id="2930092"/>
    <lineage>
        <taxon>Bacteria</taxon>
        <taxon>Pseudomonadati</taxon>
        <taxon>Pseudomonadota</taxon>
        <taxon>Alphaproteobacteria</taxon>
        <taxon>Sphingomonadales</taxon>
        <taxon>Sphingomonadaceae</taxon>
        <taxon>Novosphingobium</taxon>
    </lineage>
</organism>
<keyword evidence="1" id="KW-0732">Signal</keyword>
<reference evidence="2" key="1">
    <citation type="submission" date="2022-03" db="EMBL/GenBank/DDBJ databases">
        <title>Identification of a novel bacterium isolated from mangrove sediments.</title>
        <authorList>
            <person name="Pan X."/>
        </authorList>
    </citation>
    <scope>NUCLEOTIDE SEQUENCE</scope>
    <source>
        <strain evidence="2">B1949</strain>
    </source>
</reference>